<organism evidence="1 2">
    <name type="scientific">Erwinia phage AH03</name>
    <dbReference type="NCBI Taxonomy" id="2869568"/>
    <lineage>
        <taxon>Viruses</taxon>
        <taxon>Duplodnaviria</taxon>
        <taxon>Heunggongvirae</taxon>
        <taxon>Uroviricota</taxon>
        <taxon>Caudoviricetes</taxon>
        <taxon>Ahotrevirus</taxon>
        <taxon>Ahotrevirus AH03</taxon>
    </lineage>
</organism>
<evidence type="ECO:0000313" key="1">
    <source>
        <dbReference type="EMBL" id="QZA70449.1"/>
    </source>
</evidence>
<dbReference type="Proteomes" id="UP000828678">
    <property type="component" value="Segment"/>
</dbReference>
<keyword evidence="2" id="KW-1185">Reference proteome</keyword>
<accession>A0AAE7X196</accession>
<dbReference type="EMBL" id="MZ501266">
    <property type="protein sequence ID" value="QZA70449.1"/>
    <property type="molecule type" value="Genomic_DNA"/>
</dbReference>
<protein>
    <submittedName>
        <fullName evidence="1">Minor capsid protein</fullName>
    </submittedName>
</protein>
<reference evidence="1" key="1">
    <citation type="submission" date="2021-07" db="EMBL/GenBank/DDBJ databases">
        <authorList>
            <person name="Roth S.J."/>
            <person name="Krukonis G.P."/>
            <person name="Delesalle V.A."/>
        </authorList>
    </citation>
    <scope>NUCLEOTIDE SEQUENCE</scope>
</reference>
<sequence length="348" mass="38747">MQIDINQRLYDLALRQAIYVERVKVGQWQEFNKTLSDLSDEFSKILFRTKYKTLDALSKVELNKLLLNLRVSQGRIYNAYTSKIIAQLEAFMKADLTLSQIALASTLAGRTLNEDEAISFMQEEKKSNSLFGILAVTSNTDSLWSSIKNSPVPANGNLPLSIITGFAAMGSAALENIVRLGYVNKYSTNDIYSLAFDDENVNGNVSLSRKLSNQNKTNLATVISDVHSLTYSGVASILFSGYMWHSILDSGTTQICRSRSNSVYQYGKGPLPPAHERCRSSVVPFSGAFAGDSLPPTLLTWYETQPDDVKSDLFSESELENIRKSGKFEAQNGLNLQQYRDKLSNLLK</sequence>
<proteinExistence type="predicted"/>
<evidence type="ECO:0000313" key="2">
    <source>
        <dbReference type="Proteomes" id="UP000828678"/>
    </source>
</evidence>
<gene>
    <name evidence="1" type="primary">36</name>
    <name evidence="1" type="ORF">AH03_36</name>
</gene>
<name>A0AAE7X196_9CAUD</name>